<comment type="caution">
    <text evidence="2">The sequence shown here is derived from an EMBL/GenBank/DDBJ whole genome shotgun (WGS) entry which is preliminary data.</text>
</comment>
<dbReference type="AlphaFoldDB" id="A0A9W6U962"/>
<feature type="compositionally biased region" description="Low complexity" evidence="1">
    <location>
        <begin position="286"/>
        <end position="295"/>
    </location>
</feature>
<dbReference type="Proteomes" id="UP001165121">
    <property type="component" value="Unassembled WGS sequence"/>
</dbReference>
<sequence>MMGRRLRAPNELLRTRRVMMIGKWATYHQKLVKDLDQASGIAEVAIRRDQERRERYYNQRVRQRAHFAVGDLVRILKPPRGRGVTKLAHQWIGPARINADAGFDNWRVARLDMQNGLVLALEEDEVDGNGNGDGDGAERPRDLVQQNGEDDGTIIERHNTDGARTGGRAASGSIGSLGDREPGTAPPELTIRSQPEITNTVVGSGLTLGQQAISRSEDAVEKSTAIRQTASRHSESREGRAARRGVVRDEQASQATSTIEADANTGVSIPAGTIRSRATDPDIESNTGGTNTTGGSEERRSPNRNEDEQQETVRPALAGKSPETTGSAGALRGLGQTRWVHPLHHLLETAARGTVVGRARRRLLEYANKAGRYVLQYQVVYGSRLGGSTTTEWISAREFEKLFDDGKIGDDLLAGVAGGQVVLLTPEQQETDTRTRAVVTSDGGNDEMWRTPNSRDGTKYATAADGAAATMAIEVE</sequence>
<feature type="region of interest" description="Disordered" evidence="1">
    <location>
        <begin position="213"/>
        <end position="330"/>
    </location>
</feature>
<evidence type="ECO:0000256" key="1">
    <source>
        <dbReference type="SAM" id="MobiDB-lite"/>
    </source>
</evidence>
<feature type="compositionally biased region" description="Low complexity" evidence="1">
    <location>
        <begin position="162"/>
        <end position="177"/>
    </location>
</feature>
<evidence type="ECO:0000313" key="3">
    <source>
        <dbReference type="Proteomes" id="UP001165121"/>
    </source>
</evidence>
<feature type="compositionally biased region" description="Basic and acidic residues" evidence="1">
    <location>
        <begin position="296"/>
        <end position="307"/>
    </location>
</feature>
<proteinExistence type="predicted"/>
<gene>
    <name evidence="2" type="ORF">Pfra01_000588100</name>
</gene>
<organism evidence="2 3">
    <name type="scientific">Phytophthora fragariaefolia</name>
    <dbReference type="NCBI Taxonomy" id="1490495"/>
    <lineage>
        <taxon>Eukaryota</taxon>
        <taxon>Sar</taxon>
        <taxon>Stramenopiles</taxon>
        <taxon>Oomycota</taxon>
        <taxon>Peronosporomycetes</taxon>
        <taxon>Peronosporales</taxon>
        <taxon>Peronosporaceae</taxon>
        <taxon>Phytophthora</taxon>
    </lineage>
</organism>
<keyword evidence="3" id="KW-1185">Reference proteome</keyword>
<protein>
    <submittedName>
        <fullName evidence="2">Unnamed protein product</fullName>
    </submittedName>
</protein>
<accession>A0A9W6U962</accession>
<feature type="region of interest" description="Disordered" evidence="1">
    <location>
        <begin position="124"/>
        <end position="197"/>
    </location>
</feature>
<evidence type="ECO:0000313" key="2">
    <source>
        <dbReference type="EMBL" id="GMF28424.1"/>
    </source>
</evidence>
<dbReference type="EMBL" id="BSXT01000477">
    <property type="protein sequence ID" value="GMF28424.1"/>
    <property type="molecule type" value="Genomic_DNA"/>
</dbReference>
<name>A0A9W6U962_9STRA</name>
<feature type="compositionally biased region" description="Basic and acidic residues" evidence="1">
    <location>
        <begin position="232"/>
        <end position="251"/>
    </location>
</feature>
<reference evidence="2" key="1">
    <citation type="submission" date="2023-04" db="EMBL/GenBank/DDBJ databases">
        <title>Phytophthora fragariaefolia NBRC 109709.</title>
        <authorList>
            <person name="Ichikawa N."/>
            <person name="Sato H."/>
            <person name="Tonouchi N."/>
        </authorList>
    </citation>
    <scope>NUCLEOTIDE SEQUENCE</scope>
    <source>
        <strain evidence="2">NBRC 109709</strain>
    </source>
</reference>